<comment type="caution">
    <text evidence="2">The sequence shown here is derived from an EMBL/GenBank/DDBJ whole genome shotgun (WGS) entry which is preliminary data.</text>
</comment>
<evidence type="ECO:0000256" key="1">
    <source>
        <dbReference type="SAM" id="MobiDB-lite"/>
    </source>
</evidence>
<reference evidence="3" key="1">
    <citation type="submission" date="2016-10" db="EMBL/GenBank/DDBJ databases">
        <title>Frankia sp. NRRL B-16386 Genome sequencing.</title>
        <authorList>
            <person name="Ghodhbane-Gtari F."/>
            <person name="Swanson E."/>
            <person name="Gueddou A."/>
            <person name="Hezbri K."/>
            <person name="Ktari K."/>
            <person name="Nouioui I."/>
            <person name="Morris K."/>
            <person name="Simpson S."/>
            <person name="Abebe-Akele F."/>
            <person name="Thomas K."/>
            <person name="Gtari M."/>
            <person name="Tisa L.S."/>
        </authorList>
    </citation>
    <scope>NUCLEOTIDE SEQUENCE [LARGE SCALE GENOMIC DNA]</scope>
    <source>
        <strain evidence="3">NRRL B-16386</strain>
    </source>
</reference>
<evidence type="ECO:0000313" key="2">
    <source>
        <dbReference type="EMBL" id="ONH30316.1"/>
    </source>
</evidence>
<dbReference type="Proteomes" id="UP000188929">
    <property type="component" value="Unassembled WGS sequence"/>
</dbReference>
<feature type="region of interest" description="Disordered" evidence="1">
    <location>
        <begin position="128"/>
        <end position="175"/>
    </location>
</feature>
<gene>
    <name evidence="2" type="ORF">BL253_14300</name>
</gene>
<feature type="compositionally biased region" description="Basic residues" evidence="1">
    <location>
        <begin position="163"/>
        <end position="175"/>
    </location>
</feature>
<dbReference type="OrthoDB" id="9848483at2"/>
<feature type="compositionally biased region" description="Low complexity" evidence="1">
    <location>
        <begin position="145"/>
        <end position="162"/>
    </location>
</feature>
<dbReference type="EMBL" id="MOMC01000027">
    <property type="protein sequence ID" value="ONH30316.1"/>
    <property type="molecule type" value="Genomic_DNA"/>
</dbReference>
<feature type="compositionally biased region" description="Basic and acidic residues" evidence="1">
    <location>
        <begin position="130"/>
        <end position="144"/>
    </location>
</feature>
<dbReference type="RefSeq" id="WP_076817234.1">
    <property type="nucleotide sequence ID" value="NZ_MOMC01000027.1"/>
</dbReference>
<accession>A0A1V2ICX9</accession>
<dbReference type="AlphaFoldDB" id="A0A1V2ICX9"/>
<name>A0A1V2ICX9_9ACTN</name>
<protein>
    <submittedName>
        <fullName evidence="2">Uncharacterized protein</fullName>
    </submittedName>
</protein>
<organism evidence="2 3">
    <name type="scientific">Pseudofrankia asymbiotica</name>
    <dbReference type="NCBI Taxonomy" id="1834516"/>
    <lineage>
        <taxon>Bacteria</taxon>
        <taxon>Bacillati</taxon>
        <taxon>Actinomycetota</taxon>
        <taxon>Actinomycetes</taxon>
        <taxon>Frankiales</taxon>
        <taxon>Frankiaceae</taxon>
        <taxon>Pseudofrankia</taxon>
    </lineage>
</organism>
<evidence type="ECO:0000313" key="3">
    <source>
        <dbReference type="Proteomes" id="UP000188929"/>
    </source>
</evidence>
<sequence>MGMGKQAPVAEDWYRRGVMDAVSLEQEAVAASFRLPFVRVNVERPHRRRVPMTEPAAMRGEADRAGAEGWRIGRFDLPSPRKTAYYLGLGALAAFEVVEWPVAAAVAAGTWVAQHTRPEAPAAGTAPWELLHRGDGPGHDEHSQNGHASNAAGPAAMAGAHAHNGHSRRRTSANS</sequence>
<dbReference type="STRING" id="1834516.BL253_14300"/>
<proteinExistence type="predicted"/>
<keyword evidence="3" id="KW-1185">Reference proteome</keyword>